<dbReference type="PANTHER" id="PTHR42695">
    <property type="entry name" value="GLUTAMINE AMIDOTRANSFERASE YLR126C-RELATED"/>
    <property type="match status" value="1"/>
</dbReference>
<dbReference type="PROSITE" id="PS51273">
    <property type="entry name" value="GATASE_TYPE_1"/>
    <property type="match status" value="1"/>
</dbReference>
<gene>
    <name evidence="2" type="ORF">BKH31_12400</name>
</gene>
<reference evidence="2 3" key="1">
    <citation type="submission" date="2016-12" db="EMBL/GenBank/DDBJ databases">
        <title>Genomic comparison of strains in the 'Actinomyces naeslundii' group.</title>
        <authorList>
            <person name="Mughal S.R."/>
            <person name="Do T."/>
            <person name="Gilbert S.C."/>
            <person name="Witherden E.A."/>
            <person name="Didelot X."/>
            <person name="Beighton D."/>
        </authorList>
    </citation>
    <scope>NUCLEOTIDE SEQUENCE [LARGE SCALE GENOMIC DNA]</scope>
    <source>
        <strain evidence="2 3">R21091</strain>
    </source>
</reference>
<feature type="domain" description="Glutamine amidotransferase" evidence="1">
    <location>
        <begin position="50"/>
        <end position="204"/>
    </location>
</feature>
<dbReference type="EMBL" id="MSKK01000067">
    <property type="protein sequence ID" value="OLO43399.1"/>
    <property type="molecule type" value="Genomic_DNA"/>
</dbReference>
<dbReference type="Gene3D" id="3.40.50.880">
    <property type="match status" value="1"/>
</dbReference>
<organism evidence="2 3">
    <name type="scientific">Actinomyces oris</name>
    <dbReference type="NCBI Taxonomy" id="544580"/>
    <lineage>
        <taxon>Bacteria</taxon>
        <taxon>Bacillati</taxon>
        <taxon>Actinomycetota</taxon>
        <taxon>Actinomycetes</taxon>
        <taxon>Actinomycetales</taxon>
        <taxon>Actinomycetaceae</taxon>
        <taxon>Actinomyces</taxon>
    </lineage>
</organism>
<dbReference type="SUPFAM" id="SSF52317">
    <property type="entry name" value="Class I glutamine amidotransferase-like"/>
    <property type="match status" value="1"/>
</dbReference>
<dbReference type="InterPro" id="IPR017926">
    <property type="entry name" value="GATASE"/>
</dbReference>
<dbReference type="Pfam" id="PF00117">
    <property type="entry name" value="GATase"/>
    <property type="match status" value="1"/>
</dbReference>
<dbReference type="CDD" id="cd01741">
    <property type="entry name" value="GATase1_1"/>
    <property type="match status" value="1"/>
</dbReference>
<dbReference type="PANTHER" id="PTHR42695:SF5">
    <property type="entry name" value="GLUTAMINE AMIDOTRANSFERASE YLR126C-RELATED"/>
    <property type="match status" value="1"/>
</dbReference>
<dbReference type="InterPro" id="IPR029062">
    <property type="entry name" value="Class_I_gatase-like"/>
</dbReference>
<dbReference type="InterPro" id="IPR044992">
    <property type="entry name" value="ChyE-like"/>
</dbReference>
<sequence>MTDTLTITVIEPEELAPVGRLGEWLFAEGASLRMVRPWRGEPIPSLDEIGDGLVVLGGSMSAHDEDDHPWLADLRELLRGVVDDDVPAIAICLGAQVAAEALGGSTAVPALGNDEVGVVELTITAAGENDPIFGAVAAEAIRAAHRAGIPTSDGTRLPVIVSHHDAVTHLPEAATLLASSDRSPVHTWRAGRLLAFQHHPESDPARVAYWRTRDALNDLASTMDAASLQAARDALEVAAGRSAAPGAAGTHGATAADLPEAAASAGAAVREEAERVDPAIQAFGRGLARVLVRNVRARRLSR</sequence>
<dbReference type="OrthoDB" id="5196541at2"/>
<dbReference type="AlphaFoldDB" id="A0A1Q8V5P3"/>
<evidence type="ECO:0000313" key="3">
    <source>
        <dbReference type="Proteomes" id="UP000186471"/>
    </source>
</evidence>
<evidence type="ECO:0000313" key="2">
    <source>
        <dbReference type="EMBL" id="OLO43399.1"/>
    </source>
</evidence>
<dbReference type="RefSeq" id="WP_075412536.1">
    <property type="nucleotide sequence ID" value="NZ_MSKK01000067.1"/>
</dbReference>
<proteinExistence type="predicted"/>
<dbReference type="Proteomes" id="UP000186471">
    <property type="component" value="Unassembled WGS sequence"/>
</dbReference>
<keyword evidence="2" id="KW-0808">Transferase</keyword>
<dbReference type="GO" id="GO:0005829">
    <property type="term" value="C:cytosol"/>
    <property type="evidence" value="ECO:0007669"/>
    <property type="project" value="TreeGrafter"/>
</dbReference>
<evidence type="ECO:0000259" key="1">
    <source>
        <dbReference type="Pfam" id="PF00117"/>
    </source>
</evidence>
<keyword evidence="2" id="KW-0315">Glutamine amidotransferase</keyword>
<protein>
    <submittedName>
        <fullName evidence="2">Glutamine amidotransferase</fullName>
    </submittedName>
</protein>
<dbReference type="GO" id="GO:0016740">
    <property type="term" value="F:transferase activity"/>
    <property type="evidence" value="ECO:0007669"/>
    <property type="project" value="UniProtKB-KW"/>
</dbReference>
<comment type="caution">
    <text evidence="2">The sequence shown here is derived from an EMBL/GenBank/DDBJ whole genome shotgun (WGS) entry which is preliminary data.</text>
</comment>
<accession>A0A1Q8V5P3</accession>
<name>A0A1Q8V5P3_9ACTO</name>